<keyword evidence="2" id="KW-1185">Reference proteome</keyword>
<name>A0A6G1I0G2_9PEZI</name>
<evidence type="ECO:0000313" key="1">
    <source>
        <dbReference type="EMBL" id="KAF2401803.1"/>
    </source>
</evidence>
<dbReference type="AlphaFoldDB" id="A0A6G1I0G2"/>
<protein>
    <submittedName>
        <fullName evidence="1">Uncharacterized protein</fullName>
    </submittedName>
</protein>
<sequence length="87" mass="9902">MELHARLRPIAWSVVFVGSDLPAGGVTNRQRCVPSDSLEPCVRRRTIGTLGRWHRFISWRRNAICNGVCATHSLAVWGDTRLFWGDR</sequence>
<accession>A0A6G1I0G2</accession>
<dbReference type="Proteomes" id="UP000799640">
    <property type="component" value="Unassembled WGS sequence"/>
</dbReference>
<organism evidence="1 2">
    <name type="scientific">Trichodelitschia bisporula</name>
    <dbReference type="NCBI Taxonomy" id="703511"/>
    <lineage>
        <taxon>Eukaryota</taxon>
        <taxon>Fungi</taxon>
        <taxon>Dikarya</taxon>
        <taxon>Ascomycota</taxon>
        <taxon>Pezizomycotina</taxon>
        <taxon>Dothideomycetes</taxon>
        <taxon>Dothideomycetes incertae sedis</taxon>
        <taxon>Phaeotrichales</taxon>
        <taxon>Phaeotrichaceae</taxon>
        <taxon>Trichodelitschia</taxon>
    </lineage>
</organism>
<evidence type="ECO:0000313" key="2">
    <source>
        <dbReference type="Proteomes" id="UP000799640"/>
    </source>
</evidence>
<proteinExistence type="predicted"/>
<dbReference type="EMBL" id="ML996692">
    <property type="protein sequence ID" value="KAF2401803.1"/>
    <property type="molecule type" value="Genomic_DNA"/>
</dbReference>
<gene>
    <name evidence="1" type="ORF">EJ06DRAFT_361513</name>
</gene>
<reference evidence="1" key="1">
    <citation type="journal article" date="2020" name="Stud. Mycol.">
        <title>101 Dothideomycetes genomes: a test case for predicting lifestyles and emergence of pathogens.</title>
        <authorList>
            <person name="Haridas S."/>
            <person name="Albert R."/>
            <person name="Binder M."/>
            <person name="Bloem J."/>
            <person name="Labutti K."/>
            <person name="Salamov A."/>
            <person name="Andreopoulos B."/>
            <person name="Baker S."/>
            <person name="Barry K."/>
            <person name="Bills G."/>
            <person name="Bluhm B."/>
            <person name="Cannon C."/>
            <person name="Castanera R."/>
            <person name="Culley D."/>
            <person name="Daum C."/>
            <person name="Ezra D."/>
            <person name="Gonzalez J."/>
            <person name="Henrissat B."/>
            <person name="Kuo A."/>
            <person name="Liang C."/>
            <person name="Lipzen A."/>
            <person name="Lutzoni F."/>
            <person name="Magnuson J."/>
            <person name="Mondo S."/>
            <person name="Nolan M."/>
            <person name="Ohm R."/>
            <person name="Pangilinan J."/>
            <person name="Park H.-J."/>
            <person name="Ramirez L."/>
            <person name="Alfaro M."/>
            <person name="Sun H."/>
            <person name="Tritt A."/>
            <person name="Yoshinaga Y."/>
            <person name="Zwiers L.-H."/>
            <person name="Turgeon B."/>
            <person name="Goodwin S."/>
            <person name="Spatafora J."/>
            <person name="Crous P."/>
            <person name="Grigoriev I."/>
        </authorList>
    </citation>
    <scope>NUCLEOTIDE SEQUENCE</scope>
    <source>
        <strain evidence="1">CBS 262.69</strain>
    </source>
</reference>